<feature type="non-terminal residue" evidence="2">
    <location>
        <position position="1"/>
    </location>
</feature>
<reference evidence="2" key="1">
    <citation type="submission" date="2021-02" db="EMBL/GenBank/DDBJ databases">
        <authorList>
            <person name="Nowell W R."/>
        </authorList>
    </citation>
    <scope>NUCLEOTIDE SEQUENCE</scope>
</reference>
<keyword evidence="1" id="KW-1133">Transmembrane helix</keyword>
<evidence type="ECO:0000313" key="3">
    <source>
        <dbReference type="Proteomes" id="UP000663828"/>
    </source>
</evidence>
<keyword evidence="1" id="KW-0812">Transmembrane</keyword>
<feature type="transmembrane region" description="Helical" evidence="1">
    <location>
        <begin position="714"/>
        <end position="736"/>
    </location>
</feature>
<proteinExistence type="predicted"/>
<feature type="transmembrane region" description="Helical" evidence="1">
    <location>
        <begin position="1130"/>
        <end position="1153"/>
    </location>
</feature>
<accession>A0A814VWJ7</accession>
<feature type="transmembrane region" description="Helical" evidence="1">
    <location>
        <begin position="799"/>
        <end position="817"/>
    </location>
</feature>
<organism evidence="2 3">
    <name type="scientific">Adineta ricciae</name>
    <name type="common">Rotifer</name>
    <dbReference type="NCBI Taxonomy" id="249248"/>
    <lineage>
        <taxon>Eukaryota</taxon>
        <taxon>Metazoa</taxon>
        <taxon>Spiralia</taxon>
        <taxon>Gnathifera</taxon>
        <taxon>Rotifera</taxon>
        <taxon>Eurotatoria</taxon>
        <taxon>Bdelloidea</taxon>
        <taxon>Adinetida</taxon>
        <taxon>Adinetidae</taxon>
        <taxon>Adineta</taxon>
    </lineage>
</organism>
<evidence type="ECO:0000256" key="1">
    <source>
        <dbReference type="SAM" id="Phobius"/>
    </source>
</evidence>
<gene>
    <name evidence="2" type="ORF">XAT740_LOCUS23298</name>
</gene>
<keyword evidence="1" id="KW-0472">Membrane</keyword>
<comment type="caution">
    <text evidence="2">The sequence shown here is derived from an EMBL/GenBank/DDBJ whole genome shotgun (WGS) entry which is preliminary data.</text>
</comment>
<dbReference type="Proteomes" id="UP000663828">
    <property type="component" value="Unassembled WGS sequence"/>
</dbReference>
<protein>
    <submittedName>
        <fullName evidence="2">Uncharacterized protein</fullName>
    </submittedName>
</protein>
<feature type="transmembrane region" description="Helical" evidence="1">
    <location>
        <begin position="275"/>
        <end position="296"/>
    </location>
</feature>
<dbReference type="AlphaFoldDB" id="A0A814VWJ7"/>
<sequence>EWIESLFQTNNRIRYYHPLDFRLIASSQFETLALLCRTVSSFINDQIYGEFASMLMVSPQLSTRLIFEAEVSDIVKQFQINTVTSLVRANRLLNTMLEQNLIMSALKTNFFTTMIPGSRVFDTYWSIYPTDIMTNETDPFSTSVPSCSCTSTFECTFPAGIYNEDPRNGLGGLILPQSPPLAIIPGILTGCTPSSSILQSTLECFFNRSCLTMLDDPFNGTIVLTKSRFSPNTTVNVLFTELFLESLHNTSDYISYFSECAPLMCTYIYSRRFDVLHMVTTVTSIFGGLCVIFRLLSPLLIKFYRRITLVRTEIEQLEEAEEIHPGTSTRLLQIFRLVKEKILTFDLFESDNIHIGIISTRVYVSLLLIGAITFSIYTSLATDMYTITIRSPTLAQYENAELIYSSNLICSCSDLSIKYNKIMNIQVHYHQVCSSAFITDVWLAYFDLGPRAALLSWNSNDFRVTGQIFFSLLQVLCDMADEIIDGAVNNFNLTDLITSNLLTRNDFDAQTAIIIAQFELETVASFTRLFELIRVSISDNQLFAAPSTSAIFAPQNNQTIGFIPITQNNNCSCGISSQCSGLRGFYPMWILGMPFNTEGSAQLVPGFVGACFPIEAGLLSSLECIYDPSCLALLIAWRSFNISDTVIKPLERATLNISTLNPYIKSRFLPNTTVDIITGQLFIEEWITLSNYEKYYKQCAPTECTYTYTRGFDILHMIANLIGIWTGLTLCLRLTVPVGMKIIFKCLSIRSTNQRTVILVAEVPLRRKFVRLCSALWSINVFSKVTTMTIIMQRTATRLYFILLYGCLISILLFFTFQQQTYTETISTPNASIVNALYQQTNIFSLKCPCSQNSVPYSMFVSISSVRHIICSSAFVTTPWWENVFNNHTDSDESLFSTHMRLLSSMCQVTKNTIDNAIDILAANKLIIFQVIPQNVFVDQTNTIITTFLKHTSLDFQHTLTFIVENFRANQFMNMLSSNWQIKLTNAKEQYLINTVPRTFPIGNSSLSCSCDRLSVCSTSLMFSMNTSYPGLLRGCLAIDGLRLSTFECFAQSACLTQLLVDLAIDQTKFDIVSLNASLVRNMTIPIGNLIDELFVEEWKTAVNYTSYFSICAPLWCKYSFSQRKNTLDIINTLFGVYGGLTIIFRFLTPIVVKLYGYLRTNNVGVSGNRR</sequence>
<feature type="transmembrane region" description="Helical" evidence="1">
    <location>
        <begin position="362"/>
        <end position="380"/>
    </location>
</feature>
<dbReference type="EMBL" id="CAJNOR010001754">
    <property type="protein sequence ID" value="CAF1194236.1"/>
    <property type="molecule type" value="Genomic_DNA"/>
</dbReference>
<evidence type="ECO:0000313" key="2">
    <source>
        <dbReference type="EMBL" id="CAF1194236.1"/>
    </source>
</evidence>
<name>A0A814VWJ7_ADIRI</name>
<keyword evidence="3" id="KW-1185">Reference proteome</keyword>